<dbReference type="PANTHER" id="PTHR35993">
    <property type="entry name" value="OUTER ENVELOPE PORE PROTEIN 21B, CHLOROPLASTIC"/>
    <property type="match status" value="1"/>
</dbReference>
<dbReference type="InterPro" id="IPR034575">
    <property type="entry name" value="OEP21"/>
</dbReference>
<evidence type="ECO:0000256" key="6">
    <source>
        <dbReference type="ARBA" id="ARBA00022528"/>
    </source>
</evidence>
<evidence type="ECO:0000256" key="1">
    <source>
        <dbReference type="ARBA" id="ARBA00004396"/>
    </source>
</evidence>
<evidence type="ECO:0000256" key="13">
    <source>
        <dbReference type="ARBA" id="ARBA00024941"/>
    </source>
</evidence>
<evidence type="ECO:0000256" key="9">
    <source>
        <dbReference type="ARBA" id="ARBA00022805"/>
    </source>
</evidence>
<reference evidence="15" key="1">
    <citation type="submission" date="2025-08" db="UniProtKB">
        <authorList>
            <consortium name="RefSeq"/>
        </authorList>
    </citation>
    <scope>IDENTIFICATION</scope>
</reference>
<dbReference type="GeneID" id="104603799"/>
<evidence type="ECO:0000256" key="7">
    <source>
        <dbReference type="ARBA" id="ARBA00022640"/>
    </source>
</evidence>
<sequence length="167" mass="19155">METSLRYGGDSKALRVHFKEKLPINSNNYFQVDGDLDTGIGDLSSLSGTIRCFVPELSAIFGLGLQYDIHDKANFIARGKKAFPIANNGLLSFKMKGRCEFDKALRKRKPKGATELVWSIFNFKKDQDLRLKIGYEVFEKVPYLQIRENNWTLNADINGRWNVRFDL</sequence>
<name>A0A1U8ATP8_NELNU</name>
<dbReference type="InParanoid" id="A0A1U8ATP8"/>
<dbReference type="AlphaFoldDB" id="A0A1U8ATP8"/>
<comment type="similarity">
    <text evidence="3">Belongs to the plastid outer envelope porin OEP21 (TC 1.B.29) family.</text>
</comment>
<keyword evidence="7" id="KW-0934">Plastid</keyword>
<evidence type="ECO:0000256" key="2">
    <source>
        <dbReference type="ARBA" id="ARBA00004441"/>
    </source>
</evidence>
<dbReference type="OMA" id="NADYKGR"/>
<dbReference type="PANTHER" id="PTHR35993:SF1">
    <property type="entry name" value="OUTER ENVELOPE PORE PROTEIN 21B, CHLOROPLASTIC"/>
    <property type="match status" value="1"/>
</dbReference>
<proteinExistence type="inferred from homology"/>
<evidence type="ECO:0000256" key="8">
    <source>
        <dbReference type="ARBA" id="ARBA00022692"/>
    </source>
</evidence>
<evidence type="ECO:0000313" key="14">
    <source>
        <dbReference type="Proteomes" id="UP000189703"/>
    </source>
</evidence>
<evidence type="ECO:0000256" key="10">
    <source>
        <dbReference type="ARBA" id="ARBA00023065"/>
    </source>
</evidence>
<keyword evidence="10" id="KW-0406">Ion transport</keyword>
<dbReference type="GO" id="GO:0034426">
    <property type="term" value="C:etioplast membrane"/>
    <property type="evidence" value="ECO:0007669"/>
    <property type="project" value="UniProtKB-SubCell"/>
</dbReference>
<dbReference type="Proteomes" id="UP000189703">
    <property type="component" value="Unplaced"/>
</dbReference>
<evidence type="ECO:0000256" key="12">
    <source>
        <dbReference type="ARBA" id="ARBA00023136"/>
    </source>
</evidence>
<dbReference type="STRING" id="4432.A0A1U8ATP8"/>
<dbReference type="OrthoDB" id="503907at2759"/>
<dbReference type="RefSeq" id="XP_010266250.1">
    <property type="nucleotide sequence ID" value="XM_010267948.2"/>
</dbReference>
<keyword evidence="4" id="KW-0813">Transport</keyword>
<evidence type="ECO:0000256" key="11">
    <source>
        <dbReference type="ARBA" id="ARBA00023114"/>
    </source>
</evidence>
<dbReference type="eggNOG" id="ENOG502RX9S">
    <property type="taxonomic scope" value="Eukaryota"/>
</dbReference>
<keyword evidence="12" id="KW-0472">Membrane</keyword>
<keyword evidence="9" id="KW-1002">Plastid outer membrane</keyword>
<dbReference type="KEGG" id="nnu:104603799"/>
<keyword evidence="6" id="KW-0150">Chloroplast</keyword>
<dbReference type="GO" id="GO:0015288">
    <property type="term" value="F:porin activity"/>
    <property type="evidence" value="ECO:0007669"/>
    <property type="project" value="UniProtKB-KW"/>
</dbReference>
<keyword evidence="5" id="KW-1134">Transmembrane beta strand</keyword>
<accession>A0A1U8ATP8</accession>
<comment type="function">
    <text evidence="13">Voltage-dependent rectifying anion channel that facilitates the translocation between chloroplast and cytoplasm of phosphorylated carbohydrates such as triosephosphate, 3-phosphoglycerate and inorganic phosphate (Pi) depending of ATP to triosephosphate ratio in the plastidial intermembrane space; in high triosephosphate/ATP conditions (e.g. photosynthesis), export of triosphosphate from chloroplast (outward rectifying channels), but in high ATP/triosephosphate conditions (e.g. dark phase), import of phosphosolutes (inward rectifying channels).</text>
</comment>
<organism evidence="14 15">
    <name type="scientific">Nelumbo nucifera</name>
    <name type="common">Sacred lotus</name>
    <dbReference type="NCBI Taxonomy" id="4432"/>
    <lineage>
        <taxon>Eukaryota</taxon>
        <taxon>Viridiplantae</taxon>
        <taxon>Streptophyta</taxon>
        <taxon>Embryophyta</taxon>
        <taxon>Tracheophyta</taxon>
        <taxon>Spermatophyta</taxon>
        <taxon>Magnoliopsida</taxon>
        <taxon>Proteales</taxon>
        <taxon>Nelumbonaceae</taxon>
        <taxon>Nelumbo</taxon>
    </lineage>
</organism>
<evidence type="ECO:0000256" key="3">
    <source>
        <dbReference type="ARBA" id="ARBA00009945"/>
    </source>
</evidence>
<keyword evidence="11" id="KW-0626">Porin</keyword>
<dbReference type="GO" id="GO:0046930">
    <property type="term" value="C:pore complex"/>
    <property type="evidence" value="ECO:0007669"/>
    <property type="project" value="UniProtKB-KW"/>
</dbReference>
<keyword evidence="14" id="KW-1185">Reference proteome</keyword>
<comment type="subcellular location">
    <subcellularLocation>
        <location evidence="1">Plastid</location>
        <location evidence="1">Chloroplast outer membrane</location>
        <topology evidence="1">Multi-pass membrane protein</topology>
    </subcellularLocation>
    <subcellularLocation>
        <location evidence="2">Plastid</location>
        <location evidence="2">Etioplast membrane</location>
        <topology evidence="2">Multi-pass membrane protein</topology>
    </subcellularLocation>
</comment>
<keyword evidence="8" id="KW-0812">Transmembrane</keyword>
<dbReference type="GO" id="GO:0044070">
    <property type="term" value="P:regulation of monoatomic anion transport"/>
    <property type="evidence" value="ECO:0007669"/>
    <property type="project" value="InterPro"/>
</dbReference>
<dbReference type="FunCoup" id="A0A1U8ATP8">
    <property type="interactions" value="1981"/>
</dbReference>
<protein>
    <submittedName>
        <fullName evidence="15">Outer envelope pore protein 21, chloroplastic-like isoform X1</fullName>
    </submittedName>
</protein>
<evidence type="ECO:0000256" key="5">
    <source>
        <dbReference type="ARBA" id="ARBA00022452"/>
    </source>
</evidence>
<gene>
    <name evidence="15" type="primary">LOC104603799</name>
</gene>
<evidence type="ECO:0000313" key="15">
    <source>
        <dbReference type="RefSeq" id="XP_010266250.1"/>
    </source>
</evidence>
<dbReference type="GO" id="GO:0008308">
    <property type="term" value="F:voltage-gated monoatomic anion channel activity"/>
    <property type="evidence" value="ECO:0007669"/>
    <property type="project" value="InterPro"/>
</dbReference>
<dbReference type="GO" id="GO:0009707">
    <property type="term" value="C:chloroplast outer membrane"/>
    <property type="evidence" value="ECO:0007669"/>
    <property type="project" value="UniProtKB-SubCell"/>
</dbReference>
<evidence type="ECO:0000256" key="4">
    <source>
        <dbReference type="ARBA" id="ARBA00022448"/>
    </source>
</evidence>